<comment type="similarity">
    <text evidence="9">Belongs to the NqrDE/RnfAE family.</text>
</comment>
<dbReference type="PANTHER" id="PTHR30586">
    <property type="entry name" value="ELECTRON TRANSPORT COMPLEX PROTEIN RNFE"/>
    <property type="match status" value="1"/>
</dbReference>
<evidence type="ECO:0000256" key="7">
    <source>
        <dbReference type="ARBA" id="ARBA00022989"/>
    </source>
</evidence>
<dbReference type="HAMAP" id="MF_00478">
    <property type="entry name" value="RsxE_RnfE"/>
    <property type="match status" value="1"/>
</dbReference>
<comment type="function">
    <text evidence="9">Part of a membrane-bound complex that couples electron transfer with translocation of ions across the membrane.</text>
</comment>
<evidence type="ECO:0000256" key="8">
    <source>
        <dbReference type="ARBA" id="ARBA00023136"/>
    </source>
</evidence>
<evidence type="ECO:0000256" key="9">
    <source>
        <dbReference type="HAMAP-Rule" id="MF_00478"/>
    </source>
</evidence>
<comment type="subcellular location">
    <subcellularLocation>
        <location evidence="9">Cell inner membrane</location>
        <topology evidence="9">Multi-pass membrane protein</topology>
    </subcellularLocation>
    <subcellularLocation>
        <location evidence="1">Endomembrane system</location>
        <topology evidence="1">Multi-pass membrane protein</topology>
    </subcellularLocation>
</comment>
<keyword evidence="4 9" id="KW-0812">Transmembrane</keyword>
<feature type="transmembrane region" description="Helical" evidence="9">
    <location>
        <begin position="153"/>
        <end position="172"/>
    </location>
</feature>
<evidence type="ECO:0000313" key="10">
    <source>
        <dbReference type="EMBL" id="GGC90501.1"/>
    </source>
</evidence>
<feature type="transmembrane region" description="Helical" evidence="9">
    <location>
        <begin position="126"/>
        <end position="147"/>
    </location>
</feature>
<feature type="transmembrane region" description="Helical" evidence="9">
    <location>
        <begin position="73"/>
        <end position="90"/>
    </location>
</feature>
<keyword evidence="2 9" id="KW-0813">Transport</keyword>
<evidence type="ECO:0000256" key="6">
    <source>
        <dbReference type="ARBA" id="ARBA00022982"/>
    </source>
</evidence>
<accession>A0ABQ1P3U6</accession>
<dbReference type="Proteomes" id="UP000638188">
    <property type="component" value="Unassembled WGS sequence"/>
</dbReference>
<dbReference type="RefSeq" id="WP_150277147.1">
    <property type="nucleotide sequence ID" value="NZ_BMFF01000001.1"/>
</dbReference>
<dbReference type="PIRSF" id="PIRSF006102">
    <property type="entry name" value="NQR_DE"/>
    <property type="match status" value="1"/>
</dbReference>
<feature type="transmembrane region" description="Helical" evidence="9">
    <location>
        <begin position="96"/>
        <end position="114"/>
    </location>
</feature>
<protein>
    <recommendedName>
        <fullName evidence="9">Ion-translocating oxidoreductase complex subunit E</fullName>
        <ecNumber evidence="9">7.-.-.-</ecNumber>
    </recommendedName>
    <alternativeName>
        <fullName evidence="9">Rnf electron transport complex subunit E</fullName>
    </alternativeName>
</protein>
<dbReference type="NCBIfam" id="TIGR01948">
    <property type="entry name" value="rnfE"/>
    <property type="match status" value="1"/>
</dbReference>
<evidence type="ECO:0000256" key="4">
    <source>
        <dbReference type="ARBA" id="ARBA00022692"/>
    </source>
</evidence>
<keyword evidence="6 9" id="KW-0249">Electron transport</keyword>
<dbReference type="EC" id="7.-.-.-" evidence="9"/>
<sequence length="237" mass="24955">MASTKLSQITAQGLWHNNPGLVQLLGLCPLLGVSSTAVNGLGLGIATILVLVGSNLAVSIIRSAVTDAVRLPAFVMIIAALTTCIELLMQAYTYELFLILGIFIPLIVTNCAILGRADAYASKHPILPSVVDGFMMGLGFALVLLVLGMLRELVGYGTLFAGMDLLLGPIAADWRIVVFPNYKDVLFVILPPGAFLFMGLLIALKNVIDGIVKERAAARAAKPAAGGKRVRVTGTVN</sequence>
<reference evidence="11" key="1">
    <citation type="journal article" date="2019" name="Int. J. Syst. Evol. Microbiol.">
        <title>The Global Catalogue of Microorganisms (GCM) 10K type strain sequencing project: providing services to taxonomists for standard genome sequencing and annotation.</title>
        <authorList>
            <consortium name="The Broad Institute Genomics Platform"/>
            <consortium name="The Broad Institute Genome Sequencing Center for Infectious Disease"/>
            <person name="Wu L."/>
            <person name="Ma J."/>
        </authorList>
    </citation>
    <scope>NUCLEOTIDE SEQUENCE [LARGE SCALE GENOMIC DNA]</scope>
    <source>
        <strain evidence="11">CGMCC 1.12482</strain>
    </source>
</reference>
<dbReference type="Pfam" id="PF02508">
    <property type="entry name" value="Rnf-Nqr"/>
    <property type="match status" value="1"/>
</dbReference>
<feature type="transmembrane region" description="Helical" evidence="9">
    <location>
        <begin position="40"/>
        <end position="61"/>
    </location>
</feature>
<evidence type="ECO:0000256" key="1">
    <source>
        <dbReference type="ARBA" id="ARBA00004127"/>
    </source>
</evidence>
<dbReference type="NCBIfam" id="NF009070">
    <property type="entry name" value="PRK12405.1"/>
    <property type="match status" value="1"/>
</dbReference>
<dbReference type="InterPro" id="IPR010968">
    <property type="entry name" value="RnfE"/>
</dbReference>
<name>A0ABQ1P3U6_9GAMM</name>
<dbReference type="EMBL" id="BMFF01000001">
    <property type="protein sequence ID" value="GGC90501.1"/>
    <property type="molecule type" value="Genomic_DNA"/>
</dbReference>
<dbReference type="InterPro" id="IPR003667">
    <property type="entry name" value="NqrDE/RnfAE"/>
</dbReference>
<organism evidence="10 11">
    <name type="scientific">Halopseudomonas salina</name>
    <dbReference type="NCBI Taxonomy" id="1323744"/>
    <lineage>
        <taxon>Bacteria</taxon>
        <taxon>Pseudomonadati</taxon>
        <taxon>Pseudomonadota</taxon>
        <taxon>Gammaproteobacteria</taxon>
        <taxon>Pseudomonadales</taxon>
        <taxon>Pseudomonadaceae</taxon>
        <taxon>Halopseudomonas</taxon>
    </lineage>
</organism>
<comment type="subunit">
    <text evidence="9">The complex is composed of six subunits: RnfA, RnfB, RnfC, RnfD, RnfE and RnfG.</text>
</comment>
<keyword evidence="3 9" id="KW-0997">Cell inner membrane</keyword>
<dbReference type="PANTHER" id="PTHR30586:SF0">
    <property type="entry name" value="ION-TRANSLOCATING OXIDOREDUCTASE COMPLEX SUBUNIT E"/>
    <property type="match status" value="1"/>
</dbReference>
<keyword evidence="9" id="KW-1003">Cell membrane</keyword>
<keyword evidence="8 9" id="KW-0472">Membrane</keyword>
<comment type="caution">
    <text evidence="10">The sequence shown here is derived from an EMBL/GenBank/DDBJ whole genome shotgun (WGS) entry which is preliminary data.</text>
</comment>
<proteinExistence type="inferred from homology"/>
<evidence type="ECO:0000256" key="5">
    <source>
        <dbReference type="ARBA" id="ARBA00022967"/>
    </source>
</evidence>
<keyword evidence="7 9" id="KW-1133">Transmembrane helix</keyword>
<evidence type="ECO:0000256" key="3">
    <source>
        <dbReference type="ARBA" id="ARBA00022519"/>
    </source>
</evidence>
<keyword evidence="5 9" id="KW-1278">Translocase</keyword>
<gene>
    <name evidence="9" type="primary">rnfE</name>
    <name evidence="10" type="ORF">GCM10007418_07790</name>
</gene>
<evidence type="ECO:0000256" key="2">
    <source>
        <dbReference type="ARBA" id="ARBA00022448"/>
    </source>
</evidence>
<keyword evidence="11" id="KW-1185">Reference proteome</keyword>
<evidence type="ECO:0000313" key="11">
    <source>
        <dbReference type="Proteomes" id="UP000638188"/>
    </source>
</evidence>
<feature type="transmembrane region" description="Helical" evidence="9">
    <location>
        <begin position="184"/>
        <end position="204"/>
    </location>
</feature>